<accession>A0AAP0HTA7</accession>
<evidence type="ECO:0000313" key="3">
    <source>
        <dbReference type="Proteomes" id="UP001419268"/>
    </source>
</evidence>
<feature type="compositionally biased region" description="Basic and acidic residues" evidence="1">
    <location>
        <begin position="143"/>
        <end position="158"/>
    </location>
</feature>
<comment type="caution">
    <text evidence="2">The sequence shown here is derived from an EMBL/GenBank/DDBJ whole genome shotgun (WGS) entry which is preliminary data.</text>
</comment>
<evidence type="ECO:0000256" key="1">
    <source>
        <dbReference type="SAM" id="MobiDB-lite"/>
    </source>
</evidence>
<organism evidence="2 3">
    <name type="scientific">Stephania cephalantha</name>
    <dbReference type="NCBI Taxonomy" id="152367"/>
    <lineage>
        <taxon>Eukaryota</taxon>
        <taxon>Viridiplantae</taxon>
        <taxon>Streptophyta</taxon>
        <taxon>Embryophyta</taxon>
        <taxon>Tracheophyta</taxon>
        <taxon>Spermatophyta</taxon>
        <taxon>Magnoliopsida</taxon>
        <taxon>Ranunculales</taxon>
        <taxon>Menispermaceae</taxon>
        <taxon>Menispermoideae</taxon>
        <taxon>Cissampelideae</taxon>
        <taxon>Stephania</taxon>
    </lineage>
</organism>
<name>A0AAP0HTA7_9MAGN</name>
<gene>
    <name evidence="2" type="ORF">Scep_024003</name>
</gene>
<keyword evidence="3" id="KW-1185">Reference proteome</keyword>
<feature type="region of interest" description="Disordered" evidence="1">
    <location>
        <begin position="68"/>
        <end position="186"/>
    </location>
</feature>
<dbReference type="EMBL" id="JBBNAG010000010">
    <property type="protein sequence ID" value="KAK9100573.1"/>
    <property type="molecule type" value="Genomic_DNA"/>
</dbReference>
<feature type="compositionally biased region" description="Basic and acidic residues" evidence="1">
    <location>
        <begin position="8"/>
        <end position="17"/>
    </location>
</feature>
<feature type="region of interest" description="Disordered" evidence="1">
    <location>
        <begin position="1"/>
        <end position="31"/>
    </location>
</feature>
<reference evidence="2 3" key="1">
    <citation type="submission" date="2024-01" db="EMBL/GenBank/DDBJ databases">
        <title>Genome assemblies of Stephania.</title>
        <authorList>
            <person name="Yang L."/>
        </authorList>
    </citation>
    <scope>NUCLEOTIDE SEQUENCE [LARGE SCALE GENOMIC DNA]</scope>
    <source>
        <strain evidence="2">JXDWG</strain>
        <tissue evidence="2">Leaf</tissue>
    </source>
</reference>
<proteinExistence type="predicted"/>
<protein>
    <submittedName>
        <fullName evidence="2">Uncharacterized protein</fullName>
    </submittedName>
</protein>
<evidence type="ECO:0000313" key="2">
    <source>
        <dbReference type="EMBL" id="KAK9100573.1"/>
    </source>
</evidence>
<dbReference type="AlphaFoldDB" id="A0AAP0HTA7"/>
<dbReference type="Proteomes" id="UP001419268">
    <property type="component" value="Unassembled WGS sequence"/>
</dbReference>
<feature type="compositionally biased region" description="Basic residues" evidence="1">
    <location>
        <begin position="159"/>
        <end position="171"/>
    </location>
</feature>
<sequence>MASTQRTLMHDGLEGEIIRATTPPPPPPRSMIDEVMIREDEAPPRFVKNEIESLLSLSLSLSSCARASADGRVGVRVAESSQRRPETQSRRSRGRAAAAEERRRKRGPQSRGGGRGNKCGAAAKRTEPTATKRGAITIANNGAEERPRNAADAEDNRAQRRRDPRCRRRALQRKERAIESRSTSTMTETMTAAVVARIVRRRRRVVGGGEGKKGFAERGVDEDGFLVLPFLCCDKLATDQRQKQVYVVDLVADLSRLRYIDRRLSLFSSPICRRSVTNLAGNLWREKSRQIRDNIQFVTIFVTNLSLNCCFSVNRVKRTI</sequence>